<dbReference type="InterPro" id="IPR018060">
    <property type="entry name" value="HTH_AraC"/>
</dbReference>
<dbReference type="PANTHER" id="PTHR43280">
    <property type="entry name" value="ARAC-FAMILY TRANSCRIPTIONAL REGULATOR"/>
    <property type="match status" value="1"/>
</dbReference>
<evidence type="ECO:0000256" key="2">
    <source>
        <dbReference type="ARBA" id="ARBA00023125"/>
    </source>
</evidence>
<dbReference type="PROSITE" id="PS01124">
    <property type="entry name" value="HTH_ARAC_FAMILY_2"/>
    <property type="match status" value="1"/>
</dbReference>
<dbReference type="InterPro" id="IPR037923">
    <property type="entry name" value="HTH-like"/>
</dbReference>
<dbReference type="PROSITE" id="PS00041">
    <property type="entry name" value="HTH_ARAC_FAMILY_1"/>
    <property type="match status" value="1"/>
</dbReference>
<dbReference type="InterPro" id="IPR018062">
    <property type="entry name" value="HTH_AraC-typ_CS"/>
</dbReference>
<evidence type="ECO:0000313" key="5">
    <source>
        <dbReference type="EMBL" id="HIZ09335.1"/>
    </source>
</evidence>
<evidence type="ECO:0000256" key="1">
    <source>
        <dbReference type="ARBA" id="ARBA00023015"/>
    </source>
</evidence>
<feature type="domain" description="HTH araC/xylS-type" evidence="4">
    <location>
        <begin position="185"/>
        <end position="283"/>
    </location>
</feature>
<dbReference type="Pfam" id="PF12833">
    <property type="entry name" value="HTH_18"/>
    <property type="match status" value="1"/>
</dbReference>
<evidence type="ECO:0000256" key="3">
    <source>
        <dbReference type="ARBA" id="ARBA00023163"/>
    </source>
</evidence>
<keyword evidence="2" id="KW-0238">DNA-binding</keyword>
<evidence type="ECO:0000259" key="4">
    <source>
        <dbReference type="PROSITE" id="PS01124"/>
    </source>
</evidence>
<comment type="caution">
    <text evidence="5">The sequence shown here is derived from an EMBL/GenBank/DDBJ whole genome shotgun (WGS) entry which is preliminary data.</text>
</comment>
<dbReference type="EMBL" id="DXCF01000013">
    <property type="protein sequence ID" value="HIZ09335.1"/>
    <property type="molecule type" value="Genomic_DNA"/>
</dbReference>
<dbReference type="GO" id="GO:0003700">
    <property type="term" value="F:DNA-binding transcription factor activity"/>
    <property type="evidence" value="ECO:0007669"/>
    <property type="project" value="InterPro"/>
</dbReference>
<evidence type="ECO:0000313" key="6">
    <source>
        <dbReference type="Proteomes" id="UP000824025"/>
    </source>
</evidence>
<reference evidence="5" key="2">
    <citation type="submission" date="2021-04" db="EMBL/GenBank/DDBJ databases">
        <authorList>
            <person name="Gilroy R."/>
        </authorList>
    </citation>
    <scope>NUCLEOTIDE SEQUENCE</scope>
    <source>
        <strain evidence="5">CHK192-19661</strain>
    </source>
</reference>
<dbReference type="PANTHER" id="PTHR43280:SF28">
    <property type="entry name" value="HTH-TYPE TRANSCRIPTIONAL ACTIVATOR RHAS"/>
    <property type="match status" value="1"/>
</dbReference>
<dbReference type="Proteomes" id="UP000824025">
    <property type="component" value="Unassembled WGS sequence"/>
</dbReference>
<dbReference type="InterPro" id="IPR014710">
    <property type="entry name" value="RmlC-like_jellyroll"/>
</dbReference>
<dbReference type="SMART" id="SM00342">
    <property type="entry name" value="HTH_ARAC"/>
    <property type="match status" value="1"/>
</dbReference>
<keyword evidence="1" id="KW-0805">Transcription regulation</keyword>
<reference evidence="5" key="1">
    <citation type="journal article" date="2021" name="PeerJ">
        <title>Extensive microbial diversity within the chicken gut microbiome revealed by metagenomics and culture.</title>
        <authorList>
            <person name="Gilroy R."/>
            <person name="Ravi A."/>
            <person name="Getino M."/>
            <person name="Pursley I."/>
            <person name="Horton D.L."/>
            <person name="Alikhan N.F."/>
            <person name="Baker D."/>
            <person name="Gharbi K."/>
            <person name="Hall N."/>
            <person name="Watson M."/>
            <person name="Adriaenssens E.M."/>
            <person name="Foster-Nyarko E."/>
            <person name="Jarju S."/>
            <person name="Secka A."/>
            <person name="Antonio M."/>
            <person name="Oren A."/>
            <person name="Chaudhuri R.R."/>
            <person name="La Ragione R."/>
            <person name="Hildebrand F."/>
            <person name="Pallen M.J."/>
        </authorList>
    </citation>
    <scope>NUCLEOTIDE SEQUENCE</scope>
    <source>
        <strain evidence="5">CHK192-19661</strain>
    </source>
</reference>
<dbReference type="Gene3D" id="2.60.120.10">
    <property type="entry name" value="Jelly Rolls"/>
    <property type="match status" value="1"/>
</dbReference>
<dbReference type="GO" id="GO:0043565">
    <property type="term" value="F:sequence-specific DNA binding"/>
    <property type="evidence" value="ECO:0007669"/>
    <property type="project" value="InterPro"/>
</dbReference>
<dbReference type="Gene3D" id="1.10.10.60">
    <property type="entry name" value="Homeodomain-like"/>
    <property type="match status" value="2"/>
</dbReference>
<proteinExistence type="predicted"/>
<dbReference type="Pfam" id="PF02311">
    <property type="entry name" value="AraC_binding"/>
    <property type="match status" value="1"/>
</dbReference>
<dbReference type="SUPFAM" id="SSF46689">
    <property type="entry name" value="Homeodomain-like"/>
    <property type="match status" value="2"/>
</dbReference>
<organism evidence="5 6">
    <name type="scientific">Candidatus Borkfalkia avicola</name>
    <dbReference type="NCBI Taxonomy" id="2838503"/>
    <lineage>
        <taxon>Bacteria</taxon>
        <taxon>Bacillati</taxon>
        <taxon>Bacillota</taxon>
        <taxon>Clostridia</taxon>
        <taxon>Christensenellales</taxon>
        <taxon>Christensenellaceae</taxon>
        <taxon>Candidatus Borkfalkia</taxon>
    </lineage>
</organism>
<dbReference type="InterPro" id="IPR020449">
    <property type="entry name" value="Tscrpt_reg_AraC-type_HTH"/>
</dbReference>
<sequence length="289" mass="34062">MSYSCIYPKSILPFNEIRPNLIYYIHQKYEQDWKSEAHQHPFTEIFYVLNGRGTFQIENHPYPVEKNSLFIINPLIPHYEISSDTDPLDLIILGVENIQFFMPNDPLTHYEQERTSDSAHYFRSIDPHRNMLSALRNIEKELSHPDEYSALAVTTYLSLLLLLIRDETDISFSRPENAQYSQPVAAAKKYMDTYFSEPITLDMLAQRTFVSKFYLVHNFKKEIGQSPINYLMNVRISFAKLFLENSDYSIKKISELSGFNDYAYFSTVFRKLTGYAPKQYREKFREKAD</sequence>
<dbReference type="SUPFAM" id="SSF51215">
    <property type="entry name" value="Regulatory protein AraC"/>
    <property type="match status" value="1"/>
</dbReference>
<dbReference type="InterPro" id="IPR009057">
    <property type="entry name" value="Homeodomain-like_sf"/>
</dbReference>
<dbReference type="InterPro" id="IPR003313">
    <property type="entry name" value="AraC-bd"/>
</dbReference>
<keyword evidence="3" id="KW-0804">Transcription</keyword>
<protein>
    <submittedName>
        <fullName evidence="5">AraC family transcriptional regulator</fullName>
    </submittedName>
</protein>
<dbReference type="AlphaFoldDB" id="A0A9D2D6G7"/>
<gene>
    <name evidence="5" type="ORF">H9726_02485</name>
</gene>
<accession>A0A9D2D6G7</accession>
<name>A0A9D2D6G7_9FIRM</name>
<dbReference type="PRINTS" id="PR00032">
    <property type="entry name" value="HTHARAC"/>
</dbReference>